<feature type="compositionally biased region" description="Basic residues" evidence="1">
    <location>
        <begin position="203"/>
        <end position="218"/>
    </location>
</feature>
<dbReference type="PANTHER" id="PTHR13582">
    <property type="entry name" value="M-PHASE PHOSPHOPROTEIN 6"/>
    <property type="match status" value="1"/>
</dbReference>
<reference evidence="2 3" key="1">
    <citation type="submission" date="2019-07" db="EMBL/GenBank/DDBJ databases">
        <title>Genomes of Cafeteria roenbergensis.</title>
        <authorList>
            <person name="Fischer M.G."/>
            <person name="Hackl T."/>
            <person name="Roman M."/>
        </authorList>
    </citation>
    <scope>NUCLEOTIDE SEQUENCE [LARGE SCALE GENOMIC DNA]</scope>
    <source>
        <strain evidence="2 3">E4-10P</strain>
    </source>
</reference>
<feature type="compositionally biased region" description="Basic residues" evidence="1">
    <location>
        <begin position="233"/>
        <end position="249"/>
    </location>
</feature>
<dbReference type="PANTHER" id="PTHR13582:SF0">
    <property type="entry name" value="M-PHASE PHOSPHOPROTEIN 6"/>
    <property type="match status" value="1"/>
</dbReference>
<feature type="compositionally biased region" description="Gly residues" evidence="1">
    <location>
        <begin position="37"/>
        <end position="53"/>
    </location>
</feature>
<feature type="region of interest" description="Disordered" evidence="1">
    <location>
        <begin position="173"/>
        <end position="249"/>
    </location>
</feature>
<comment type="caution">
    <text evidence="2">The sequence shown here is derived from an EMBL/GenBank/DDBJ whole genome shotgun (WGS) entry which is preliminary data.</text>
</comment>
<dbReference type="EMBL" id="VLTO01000029">
    <property type="protein sequence ID" value="KAA0173760.1"/>
    <property type="molecule type" value="Genomic_DNA"/>
</dbReference>
<protein>
    <submittedName>
        <fullName evidence="2">Uncharacterized protein</fullName>
    </submittedName>
</protein>
<evidence type="ECO:0000256" key="1">
    <source>
        <dbReference type="SAM" id="MobiDB-lite"/>
    </source>
</evidence>
<sequence>MASTGRFWKPGHGTVQFSSSSAYDLAGLGSGKDKARGGSGNKAGAAARGGGLRPGSSKDGEGLSSRVKGMKFMQRDSKVQADRDAAAALEASAAAARSSESWSLGLPAGPLVGGASGGLRCVADDHAAPSVAPASAASGKVLPAAGEGVAVAAPGRASYGKFNKSLEALVKERERADKRKRDADDMDDVGVSDSEMAAVLGHSRAKAKGLSGKARRQRIREADDAVADASAKRKDRKAAGKRRKAASRG</sequence>
<dbReference type="AlphaFoldDB" id="A0A5A8ECV3"/>
<organism evidence="2 3">
    <name type="scientific">Cafeteria roenbergensis</name>
    <name type="common">Marine flagellate</name>
    <dbReference type="NCBI Taxonomy" id="33653"/>
    <lineage>
        <taxon>Eukaryota</taxon>
        <taxon>Sar</taxon>
        <taxon>Stramenopiles</taxon>
        <taxon>Bigyra</taxon>
        <taxon>Opalozoa</taxon>
        <taxon>Bicosoecida</taxon>
        <taxon>Cafeteriaceae</taxon>
        <taxon>Cafeteria</taxon>
    </lineage>
</organism>
<dbReference type="GO" id="GO:0000460">
    <property type="term" value="P:maturation of 5.8S rRNA"/>
    <property type="evidence" value="ECO:0007669"/>
    <property type="project" value="TreeGrafter"/>
</dbReference>
<proteinExistence type="predicted"/>
<gene>
    <name evidence="2" type="ORF">FNF27_04708</name>
</gene>
<evidence type="ECO:0000313" key="3">
    <source>
        <dbReference type="Proteomes" id="UP000322899"/>
    </source>
</evidence>
<dbReference type="Pfam" id="PF10175">
    <property type="entry name" value="MPP6"/>
    <property type="match status" value="1"/>
</dbReference>
<dbReference type="InterPro" id="IPR019324">
    <property type="entry name" value="MPP6"/>
</dbReference>
<name>A0A5A8ECV3_CAFRO</name>
<accession>A0A5A8ECV3</accession>
<evidence type="ECO:0000313" key="2">
    <source>
        <dbReference type="EMBL" id="KAA0173760.1"/>
    </source>
</evidence>
<feature type="compositionally biased region" description="Basic and acidic residues" evidence="1">
    <location>
        <begin position="173"/>
        <end position="183"/>
    </location>
</feature>
<feature type="region of interest" description="Disordered" evidence="1">
    <location>
        <begin position="28"/>
        <end position="68"/>
    </location>
</feature>
<dbReference type="Proteomes" id="UP000322899">
    <property type="component" value="Unassembled WGS sequence"/>
</dbReference>